<dbReference type="InterPro" id="IPR013223">
    <property type="entry name" value="RNase_B_OB_dom"/>
</dbReference>
<dbReference type="SMART" id="SM00955">
    <property type="entry name" value="RNB"/>
    <property type="match status" value="1"/>
</dbReference>
<dbReference type="GO" id="GO:0008859">
    <property type="term" value="F:exoribonuclease II activity"/>
    <property type="evidence" value="ECO:0007669"/>
    <property type="project" value="UniProtKB-UniRule"/>
</dbReference>
<comment type="caution">
    <text evidence="11">The sequence shown here is derived from an EMBL/GenBank/DDBJ whole genome shotgun (WGS) entry which is preliminary data.</text>
</comment>
<dbReference type="Pfam" id="PF00773">
    <property type="entry name" value="RNB"/>
    <property type="match status" value="1"/>
</dbReference>
<dbReference type="CDD" id="cd04471">
    <property type="entry name" value="S1_RNase_R"/>
    <property type="match status" value="1"/>
</dbReference>
<reference evidence="11 12" key="1">
    <citation type="submission" date="2016-08" db="EMBL/GenBank/DDBJ databases">
        <authorList>
            <person name="Seilhamer J.J."/>
        </authorList>
    </citation>
    <scope>NUCLEOTIDE SEQUENCE [LARGE SCALE GENOMIC DNA]</scope>
    <source>
        <strain evidence="11 12">PH27A</strain>
    </source>
</reference>
<dbReference type="Pfam" id="PF17876">
    <property type="entry name" value="CSD2"/>
    <property type="match status" value="1"/>
</dbReference>
<keyword evidence="6 8" id="KW-0269">Exonuclease</keyword>
<comment type="function">
    <text evidence="8">3'-5' exoribonuclease that releases 5'-nucleoside monophosphates and is involved in maturation of structured RNAs.</text>
</comment>
<evidence type="ECO:0000256" key="2">
    <source>
        <dbReference type="ARBA" id="ARBA00004496"/>
    </source>
</evidence>
<evidence type="ECO:0000256" key="6">
    <source>
        <dbReference type="ARBA" id="ARBA00022839"/>
    </source>
</evidence>
<dbReference type="InterPro" id="IPR011129">
    <property type="entry name" value="CSD"/>
</dbReference>
<dbReference type="NCBIfam" id="NF008648">
    <property type="entry name" value="PRK11642.1"/>
    <property type="match status" value="1"/>
</dbReference>
<accession>A0A1E2V742</accession>
<evidence type="ECO:0000256" key="8">
    <source>
        <dbReference type="HAMAP-Rule" id="MF_01895"/>
    </source>
</evidence>
<evidence type="ECO:0000313" key="12">
    <source>
        <dbReference type="Proteomes" id="UP000094291"/>
    </source>
</evidence>
<dbReference type="InterPro" id="IPR022966">
    <property type="entry name" value="RNase_II/R_CS"/>
</dbReference>
<dbReference type="InterPro" id="IPR012340">
    <property type="entry name" value="NA-bd_OB-fold"/>
</dbReference>
<evidence type="ECO:0000259" key="10">
    <source>
        <dbReference type="PROSITE" id="PS50126"/>
    </source>
</evidence>
<comment type="similarity">
    <text evidence="8">Belongs to the RNR ribonuclease family. RNase R subfamily.</text>
</comment>
<comment type="catalytic activity">
    <reaction evidence="1 8">
        <text>Exonucleolytic cleavage in the 3'- to 5'-direction to yield nucleoside 5'-phosphates.</text>
        <dbReference type="EC" id="3.1.13.1"/>
    </reaction>
</comment>
<dbReference type="STRING" id="197479.BFW38_01865"/>
<proteinExistence type="inferred from homology"/>
<keyword evidence="3 8" id="KW-0963">Cytoplasm</keyword>
<dbReference type="GO" id="GO:0003723">
    <property type="term" value="F:RNA binding"/>
    <property type="evidence" value="ECO:0007669"/>
    <property type="project" value="UniProtKB-UniRule"/>
</dbReference>
<dbReference type="PROSITE" id="PS01175">
    <property type="entry name" value="RIBONUCLEASE_II"/>
    <property type="match status" value="1"/>
</dbReference>
<gene>
    <name evidence="8" type="primary">rnr</name>
    <name evidence="11" type="ORF">BFW38_01865</name>
</gene>
<feature type="region of interest" description="Disordered" evidence="9">
    <location>
        <begin position="750"/>
        <end position="844"/>
    </location>
</feature>
<protein>
    <recommendedName>
        <fullName evidence="8">Ribonuclease R</fullName>
        <shortName evidence="8">RNase R</shortName>
        <ecNumber evidence="8">3.1.13.1</ecNumber>
    </recommendedName>
</protein>
<dbReference type="PANTHER" id="PTHR23355">
    <property type="entry name" value="RIBONUCLEASE"/>
    <property type="match status" value="1"/>
</dbReference>
<comment type="subcellular location">
    <subcellularLocation>
        <location evidence="2 8">Cytoplasm</location>
    </subcellularLocation>
</comment>
<dbReference type="GO" id="GO:0006402">
    <property type="term" value="P:mRNA catabolic process"/>
    <property type="evidence" value="ECO:0007669"/>
    <property type="project" value="TreeGrafter"/>
</dbReference>
<feature type="domain" description="S1 motif" evidence="10">
    <location>
        <begin position="664"/>
        <end position="745"/>
    </location>
</feature>
<dbReference type="NCBIfam" id="TIGR02063">
    <property type="entry name" value="RNase_R"/>
    <property type="match status" value="1"/>
</dbReference>
<keyword evidence="7 8" id="KW-0694">RNA-binding</keyword>
<feature type="compositionally biased region" description="Low complexity" evidence="9">
    <location>
        <begin position="798"/>
        <end position="808"/>
    </location>
</feature>
<dbReference type="Gene3D" id="2.40.50.140">
    <property type="entry name" value="Nucleic acid-binding proteins"/>
    <property type="match status" value="3"/>
</dbReference>
<dbReference type="EMBL" id="MDTQ01000001">
    <property type="protein sequence ID" value="ODC02475.1"/>
    <property type="molecule type" value="Genomic_DNA"/>
</dbReference>
<evidence type="ECO:0000256" key="1">
    <source>
        <dbReference type="ARBA" id="ARBA00001849"/>
    </source>
</evidence>
<dbReference type="InterPro" id="IPR011805">
    <property type="entry name" value="RNase_R"/>
</dbReference>
<evidence type="ECO:0000256" key="3">
    <source>
        <dbReference type="ARBA" id="ARBA00022490"/>
    </source>
</evidence>
<dbReference type="NCBIfam" id="TIGR00358">
    <property type="entry name" value="3_prime_RNase"/>
    <property type="match status" value="1"/>
</dbReference>
<evidence type="ECO:0000313" key="11">
    <source>
        <dbReference type="EMBL" id="ODC02475.1"/>
    </source>
</evidence>
<name>A0A1E2V742_9GAMM</name>
<dbReference type="OrthoDB" id="9764149at2"/>
<keyword evidence="12" id="KW-1185">Reference proteome</keyword>
<dbReference type="SMART" id="SM00357">
    <property type="entry name" value="CSP"/>
    <property type="match status" value="2"/>
</dbReference>
<dbReference type="Pfam" id="PF08206">
    <property type="entry name" value="OB_RNB"/>
    <property type="match status" value="1"/>
</dbReference>
<dbReference type="AlphaFoldDB" id="A0A1E2V742"/>
<feature type="compositionally biased region" description="Basic residues" evidence="9">
    <location>
        <begin position="821"/>
        <end position="844"/>
    </location>
</feature>
<organism evidence="11 12">
    <name type="scientific">Terasakiispira papahanaumokuakeensis</name>
    <dbReference type="NCBI Taxonomy" id="197479"/>
    <lineage>
        <taxon>Bacteria</taxon>
        <taxon>Pseudomonadati</taxon>
        <taxon>Pseudomonadota</taxon>
        <taxon>Gammaproteobacteria</taxon>
        <taxon>Oceanospirillales</taxon>
        <taxon>Terasakiispira</taxon>
    </lineage>
</organism>
<keyword evidence="4 8" id="KW-0540">Nuclease</keyword>
<dbReference type="PANTHER" id="PTHR23355:SF9">
    <property type="entry name" value="DIS3-LIKE EXONUCLEASE 2"/>
    <property type="match status" value="1"/>
</dbReference>
<dbReference type="SUPFAM" id="SSF50249">
    <property type="entry name" value="Nucleic acid-binding proteins"/>
    <property type="match status" value="4"/>
</dbReference>
<dbReference type="PROSITE" id="PS50126">
    <property type="entry name" value="S1"/>
    <property type="match status" value="1"/>
</dbReference>
<dbReference type="InterPro" id="IPR040476">
    <property type="entry name" value="CSD2"/>
</dbReference>
<dbReference type="HAMAP" id="MF_01895">
    <property type="entry name" value="RNase_R"/>
    <property type="match status" value="1"/>
</dbReference>
<dbReference type="Proteomes" id="UP000094291">
    <property type="component" value="Unassembled WGS sequence"/>
</dbReference>
<evidence type="ECO:0000256" key="9">
    <source>
        <dbReference type="SAM" id="MobiDB-lite"/>
    </source>
</evidence>
<sequence length="844" mass="94495">MSASWPLSQDPYAAREADKYDSPVPSREYILQCLEASGKPLTHDQLIRAFGLTDDNAIEALRRRLIAMERDAQLFSNRRKAYALLNKLDLIKGRVQAHKDGYGFLIPEDGRSDLYLHARQMRKVWSGDVVLVRDAGVDQRGRSEGVIVEVLERALTSVVGRLRFQSGGFAMVTPENARQQHELLIPADKLGGAREGDVVEARIIEHPGRRQSPVGEVVEVMGAFMAAGMEIDIALRAHEIPHQWPEAVEAAVAQIAPEVQAADLAGRVDLRDLPLVTIDGEDAKDFDDAVYCQKQKSGSWKLYVAIADVSHYVRHDEPLDQEAFQRGNSVYFPGRVVPMLPEVLSNGLCSLNPQVDRLCMVCEMNISAQGRLTRYRFYEGVMRSKARLTYTQVGAFLDDPDSEAGQAFTQQFGHLVKPIHHLHALYQVLRQARTERGAIDFDTVETRIVFGEDRKIDRIVPVERNDAHKLIEECMLCANVATARFLAKHKLPGLYRVHEGPSADRLQKLKSFLAELGLTLGGGDEPTPGDYLALAAQIEERPDKNVIQTMMLRSMQQAVYTPHNEGHFGLAYQAYAHFTSPIRRYPDLLVHRAIRGYIRSGEPSNHVLRADDATLQPLSEWAPYSFERMLVLGEHCSMTERRADDAVRDVTDWLKCEYLSGYLGEQFPGTVASVVGFGLFVRLNDIYVEGLVHISSLPQDYYHFEPEKQRLKGERSGRSYRLGDGLDVVVARVDLDERNIDFELADPEAWPRSSRKPRRRGASRSTAPAPEAKKSGRGKSGQRKTDPRKTTPRKKSKAGASTKSAGAAPLGAEPSTVKEKPKAKKKRPGRKERMKQRAKAKKTS</sequence>
<dbReference type="EC" id="3.1.13.1" evidence="8"/>
<dbReference type="GO" id="GO:0005829">
    <property type="term" value="C:cytosol"/>
    <property type="evidence" value="ECO:0007669"/>
    <property type="project" value="TreeGrafter"/>
</dbReference>
<keyword evidence="5 8" id="KW-0378">Hydrolase</keyword>
<dbReference type="Pfam" id="PF00575">
    <property type="entry name" value="S1"/>
    <property type="match status" value="1"/>
</dbReference>
<evidence type="ECO:0000256" key="5">
    <source>
        <dbReference type="ARBA" id="ARBA00022801"/>
    </source>
</evidence>
<dbReference type="SMART" id="SM00316">
    <property type="entry name" value="S1"/>
    <property type="match status" value="1"/>
</dbReference>
<dbReference type="InterPro" id="IPR003029">
    <property type="entry name" value="S1_domain"/>
</dbReference>
<evidence type="ECO:0000256" key="7">
    <source>
        <dbReference type="ARBA" id="ARBA00022884"/>
    </source>
</evidence>
<feature type="compositionally biased region" description="Basic residues" evidence="9">
    <location>
        <begin position="753"/>
        <end position="762"/>
    </location>
</feature>
<dbReference type="InterPro" id="IPR050180">
    <property type="entry name" value="RNR_Ribonuclease"/>
</dbReference>
<evidence type="ECO:0000256" key="4">
    <source>
        <dbReference type="ARBA" id="ARBA00022722"/>
    </source>
</evidence>
<dbReference type="RefSeq" id="WP_068996860.1">
    <property type="nucleotide sequence ID" value="NZ_MDTQ01000001.1"/>
</dbReference>
<dbReference type="InterPro" id="IPR001900">
    <property type="entry name" value="RNase_II/R"/>
</dbReference>
<dbReference type="InterPro" id="IPR004476">
    <property type="entry name" value="RNase_II/RNase_R"/>
</dbReference>